<dbReference type="GO" id="GO:0046872">
    <property type="term" value="F:metal ion binding"/>
    <property type="evidence" value="ECO:0007669"/>
    <property type="project" value="UniProtKB-KW"/>
</dbReference>
<evidence type="ECO:0000313" key="3">
    <source>
        <dbReference type="EMBL" id="KAJ8972432.1"/>
    </source>
</evidence>
<evidence type="ECO:0000256" key="1">
    <source>
        <dbReference type="ARBA" id="ARBA00022723"/>
    </source>
</evidence>
<dbReference type="PANTHER" id="PTHR46771">
    <property type="entry name" value="DETERIN"/>
    <property type="match status" value="1"/>
</dbReference>
<dbReference type="Proteomes" id="UP001162156">
    <property type="component" value="Unassembled WGS sequence"/>
</dbReference>
<reference evidence="3" key="1">
    <citation type="journal article" date="2023" name="Insect Mol. Biol.">
        <title>Genome sequencing provides insights into the evolution of gene families encoding plant cell wall-degrading enzymes in longhorned beetles.</title>
        <authorList>
            <person name="Shin N.R."/>
            <person name="Okamura Y."/>
            <person name="Kirsch R."/>
            <person name="Pauchet Y."/>
        </authorList>
    </citation>
    <scope>NUCLEOTIDE SEQUENCE</scope>
    <source>
        <strain evidence="3">RBIC_L_NR</strain>
    </source>
</reference>
<comment type="caution">
    <text evidence="3">The sequence shown here is derived from an EMBL/GenBank/DDBJ whole genome shotgun (WGS) entry which is preliminary data.</text>
</comment>
<dbReference type="PANTHER" id="PTHR46771:SF5">
    <property type="entry name" value="DETERIN"/>
    <property type="match status" value="1"/>
</dbReference>
<dbReference type="PROSITE" id="PS50143">
    <property type="entry name" value="BIR_REPEAT_2"/>
    <property type="match status" value="1"/>
</dbReference>
<gene>
    <name evidence="3" type="ORF">NQ314_000188</name>
</gene>
<accession>A0AAV8ZWW4</accession>
<keyword evidence="4" id="KW-1185">Reference proteome</keyword>
<dbReference type="AlphaFoldDB" id="A0AAV8ZWW4"/>
<protein>
    <submittedName>
        <fullName evidence="3">Uncharacterized protein</fullName>
    </submittedName>
</protein>
<dbReference type="InterPro" id="IPR051190">
    <property type="entry name" value="Baculoviral_IAP"/>
</dbReference>
<evidence type="ECO:0000256" key="2">
    <source>
        <dbReference type="ARBA" id="ARBA00022833"/>
    </source>
</evidence>
<organism evidence="3 4">
    <name type="scientific">Rhamnusium bicolor</name>
    <dbReference type="NCBI Taxonomy" id="1586634"/>
    <lineage>
        <taxon>Eukaryota</taxon>
        <taxon>Metazoa</taxon>
        <taxon>Ecdysozoa</taxon>
        <taxon>Arthropoda</taxon>
        <taxon>Hexapoda</taxon>
        <taxon>Insecta</taxon>
        <taxon>Pterygota</taxon>
        <taxon>Neoptera</taxon>
        <taxon>Endopterygota</taxon>
        <taxon>Coleoptera</taxon>
        <taxon>Polyphaga</taxon>
        <taxon>Cucujiformia</taxon>
        <taxon>Chrysomeloidea</taxon>
        <taxon>Cerambycidae</taxon>
        <taxon>Lepturinae</taxon>
        <taxon>Rhagiini</taxon>
        <taxon>Rhamnusium</taxon>
    </lineage>
</organism>
<proteinExistence type="predicted"/>
<dbReference type="SMART" id="SM00238">
    <property type="entry name" value="BIR"/>
    <property type="match status" value="1"/>
</dbReference>
<dbReference type="InterPro" id="IPR001370">
    <property type="entry name" value="BIR_rpt"/>
</dbReference>
<dbReference type="Pfam" id="PF00653">
    <property type="entry name" value="BIR"/>
    <property type="match status" value="1"/>
</dbReference>
<dbReference type="EMBL" id="JANEYF010000069">
    <property type="protein sequence ID" value="KAJ8972432.1"/>
    <property type="molecule type" value="Genomic_DNA"/>
</dbReference>
<keyword evidence="1" id="KW-0479">Metal-binding</keyword>
<dbReference type="SUPFAM" id="SSF57924">
    <property type="entry name" value="Inhibitor of apoptosis (IAP) repeat"/>
    <property type="match status" value="1"/>
</dbReference>
<name>A0AAV8ZWW4_9CUCU</name>
<sequence>MSEILKQARKSTDYLIEENRRKTFKKWVFPDKDMCNADKMAEAGFIFIGNKHDPDAVKCFFCNKSLDGWDSTDDPWEEHLKHAPKCSYAKITKTSRLSDNKSVS</sequence>
<evidence type="ECO:0000313" key="4">
    <source>
        <dbReference type="Proteomes" id="UP001162156"/>
    </source>
</evidence>
<keyword evidence="2" id="KW-0862">Zinc</keyword>
<dbReference type="Gene3D" id="1.10.1170.10">
    <property type="entry name" value="Inhibitor Of Apoptosis Protein (2mihbC-IAP-1), Chain A"/>
    <property type="match status" value="1"/>
</dbReference>
<dbReference type="CDD" id="cd00022">
    <property type="entry name" value="BIR"/>
    <property type="match status" value="1"/>
</dbReference>